<dbReference type="SFLD" id="SFLDG00180">
    <property type="entry name" value="muconate_cycloisomerase"/>
    <property type="match status" value="1"/>
</dbReference>
<dbReference type="SUPFAM" id="SSF54826">
    <property type="entry name" value="Enolase N-terminal domain-like"/>
    <property type="match status" value="1"/>
</dbReference>
<evidence type="ECO:0000256" key="2">
    <source>
        <dbReference type="ARBA" id="ARBA00022723"/>
    </source>
</evidence>
<dbReference type="GO" id="GO:0006518">
    <property type="term" value="P:peptide metabolic process"/>
    <property type="evidence" value="ECO:0007669"/>
    <property type="project" value="UniProtKB-ARBA"/>
</dbReference>
<dbReference type="PROSITE" id="PS00909">
    <property type="entry name" value="MR_MLE_2"/>
    <property type="match status" value="1"/>
</dbReference>
<dbReference type="RefSeq" id="WP_058421532.1">
    <property type="nucleotide sequence ID" value="NZ_LKEF01000039.1"/>
</dbReference>
<dbReference type="EMBL" id="LKEF01000039">
    <property type="protein sequence ID" value="KTB60463.1"/>
    <property type="molecule type" value="Genomic_DNA"/>
</dbReference>
<dbReference type="GO" id="GO:0009063">
    <property type="term" value="P:amino acid catabolic process"/>
    <property type="evidence" value="ECO:0007669"/>
    <property type="project" value="InterPro"/>
</dbReference>
<sequence>MLIAKAEIFLTEIPYKNPYQTATNITPKGRHIVLKLTTDTGLVGWGESGIISRRYPAQGDTPETMLAVLESYLCPAIIGKDPCAFEVIMSQLDTLIKGHLFAKCAIDHALLDLAGKVLNIPVCNLLGGAYNLSYTVSRSLPFASAREVTERAVELQALGYNRLTLKGSGVLEDDYACFKAVRHALGDHFELEVDPNCAYDVPTAIQFIKRIEQYGVFAVEQPTPGHDIAGLAEVKRNVATTIIADESLFTPRDLKDIISLNAAHAICLKPFKSGGILASRRLCAAAEVADLQVSTGSMHPFGIGTAALHHFVATLKNVATTGYGCPAERFADDIVDESGYSFCDGRVTLAIDKPGLGVEVNEDKLLTYSSQCKVVEHSMHR</sequence>
<keyword evidence="2" id="KW-0479">Metal-binding</keyword>
<dbReference type="GO" id="GO:0016854">
    <property type="term" value="F:racemase and epimerase activity"/>
    <property type="evidence" value="ECO:0007669"/>
    <property type="project" value="UniProtKB-ARBA"/>
</dbReference>
<dbReference type="SMART" id="SM00922">
    <property type="entry name" value="MR_MLE"/>
    <property type="match status" value="1"/>
</dbReference>
<dbReference type="Pfam" id="PF02746">
    <property type="entry name" value="MR_MLE_N"/>
    <property type="match status" value="1"/>
</dbReference>
<dbReference type="Gene3D" id="3.30.390.10">
    <property type="entry name" value="Enolase-like, N-terminal domain"/>
    <property type="match status" value="1"/>
</dbReference>
<dbReference type="InterPro" id="IPR018110">
    <property type="entry name" value="Mandel_Rmase/mucon_lact_enz_CS"/>
</dbReference>
<reference evidence="5 6" key="1">
    <citation type="submission" date="2015-09" db="EMBL/GenBank/DDBJ databases">
        <title>Genome sequence of ICMP 11288.</title>
        <authorList>
            <person name="Visnovsky S."/>
            <person name="Lu A."/>
            <person name="Panda P."/>
            <person name="Pitman A."/>
        </authorList>
    </citation>
    <scope>NUCLEOTIDE SEQUENCE [LARGE SCALE GENOMIC DNA]</scope>
    <source>
        <strain evidence="5 6">ICMP 11288</strain>
    </source>
</reference>
<organism evidence="5 6">
    <name type="scientific">Pseudomonas fluorescens ICMP 11288</name>
    <dbReference type="NCBI Taxonomy" id="1198309"/>
    <lineage>
        <taxon>Bacteria</taxon>
        <taxon>Pseudomonadati</taxon>
        <taxon>Pseudomonadota</taxon>
        <taxon>Gammaproteobacteria</taxon>
        <taxon>Pseudomonadales</taxon>
        <taxon>Pseudomonadaceae</taxon>
        <taxon>Pseudomonas</taxon>
    </lineage>
</organism>
<dbReference type="AlphaFoldDB" id="A0A0W0HI23"/>
<dbReference type="SFLD" id="SFLDS00001">
    <property type="entry name" value="Enolase"/>
    <property type="match status" value="1"/>
</dbReference>
<dbReference type="Pfam" id="PF13378">
    <property type="entry name" value="MR_MLE_C"/>
    <property type="match status" value="1"/>
</dbReference>
<evidence type="ECO:0000259" key="4">
    <source>
        <dbReference type="SMART" id="SM00922"/>
    </source>
</evidence>
<dbReference type="InterPro" id="IPR013341">
    <property type="entry name" value="Mandelate_racemase_N_dom"/>
</dbReference>
<evidence type="ECO:0000313" key="5">
    <source>
        <dbReference type="EMBL" id="KTB60463.1"/>
    </source>
</evidence>
<proteinExistence type="inferred from homology"/>
<dbReference type="InterPro" id="IPR013342">
    <property type="entry name" value="Mandelate_racemase_C"/>
</dbReference>
<comment type="similarity">
    <text evidence="1">Belongs to the mandelate racemase/muconate lactonizing enzyme family.</text>
</comment>
<dbReference type="GO" id="GO:0046872">
    <property type="term" value="F:metal ion binding"/>
    <property type="evidence" value="ECO:0007669"/>
    <property type="project" value="UniProtKB-KW"/>
</dbReference>
<keyword evidence="3" id="KW-0413">Isomerase</keyword>
<dbReference type="SUPFAM" id="SSF51604">
    <property type="entry name" value="Enolase C-terminal domain-like"/>
    <property type="match status" value="1"/>
</dbReference>
<name>A0A0W0HI23_PSEFL</name>
<accession>A0A0W0HI23</accession>
<dbReference type="Proteomes" id="UP000054197">
    <property type="component" value="Unassembled WGS sequence"/>
</dbReference>
<gene>
    <name evidence="5" type="ORF">AO063_01410</name>
</gene>
<dbReference type="PANTHER" id="PTHR48073:SF2">
    <property type="entry name" value="O-SUCCINYLBENZOATE SYNTHASE"/>
    <property type="match status" value="1"/>
</dbReference>
<dbReference type="PROSITE" id="PS00908">
    <property type="entry name" value="MR_MLE_1"/>
    <property type="match status" value="1"/>
</dbReference>
<comment type="caution">
    <text evidence="5">The sequence shown here is derived from an EMBL/GenBank/DDBJ whole genome shotgun (WGS) entry which is preliminary data.</text>
</comment>
<dbReference type="Gene3D" id="3.20.20.120">
    <property type="entry name" value="Enolase-like C-terminal domain"/>
    <property type="match status" value="1"/>
</dbReference>
<evidence type="ECO:0000256" key="1">
    <source>
        <dbReference type="ARBA" id="ARBA00008031"/>
    </source>
</evidence>
<evidence type="ECO:0000313" key="6">
    <source>
        <dbReference type="Proteomes" id="UP000054197"/>
    </source>
</evidence>
<evidence type="ECO:0000256" key="3">
    <source>
        <dbReference type="ARBA" id="ARBA00023235"/>
    </source>
</evidence>
<dbReference type="PANTHER" id="PTHR48073">
    <property type="entry name" value="O-SUCCINYLBENZOATE SYNTHASE-RELATED"/>
    <property type="match status" value="1"/>
</dbReference>
<protein>
    <recommendedName>
        <fullName evidence="4">Mandelate racemase/muconate lactonizing enzyme C-terminal domain-containing protein</fullName>
    </recommendedName>
</protein>
<dbReference type="InterPro" id="IPR029017">
    <property type="entry name" value="Enolase-like_N"/>
</dbReference>
<feature type="domain" description="Mandelate racemase/muconate lactonizing enzyme C-terminal" evidence="4">
    <location>
        <begin position="145"/>
        <end position="241"/>
    </location>
</feature>
<dbReference type="InterPro" id="IPR029065">
    <property type="entry name" value="Enolase_C-like"/>
</dbReference>
<dbReference type="InterPro" id="IPR036849">
    <property type="entry name" value="Enolase-like_C_sf"/>
</dbReference>